<evidence type="ECO:0000259" key="7">
    <source>
        <dbReference type="Pfam" id="PF04542"/>
    </source>
</evidence>
<dbReference type="Gene3D" id="1.10.10.10">
    <property type="entry name" value="Winged helix-like DNA-binding domain superfamily/Winged helix DNA-binding domain"/>
    <property type="match status" value="1"/>
</dbReference>
<dbReference type="InterPro" id="IPR027383">
    <property type="entry name" value="Znf_put"/>
</dbReference>
<dbReference type="InterPro" id="IPR007627">
    <property type="entry name" value="RNA_pol_sigma70_r2"/>
</dbReference>
<feature type="compositionally biased region" description="Polar residues" evidence="6">
    <location>
        <begin position="379"/>
        <end position="397"/>
    </location>
</feature>
<dbReference type="PANTHER" id="PTHR43133:SF8">
    <property type="entry name" value="RNA POLYMERASE SIGMA FACTOR HI_1459-RELATED"/>
    <property type="match status" value="1"/>
</dbReference>
<dbReference type="InterPro" id="IPR014284">
    <property type="entry name" value="RNA_pol_sigma-70_dom"/>
</dbReference>
<dbReference type="InterPro" id="IPR039425">
    <property type="entry name" value="RNA_pol_sigma-70-like"/>
</dbReference>
<dbReference type="InterPro" id="IPR041916">
    <property type="entry name" value="Anti_sigma_zinc_sf"/>
</dbReference>
<evidence type="ECO:0000256" key="3">
    <source>
        <dbReference type="ARBA" id="ARBA00023082"/>
    </source>
</evidence>
<dbReference type="NCBIfam" id="TIGR02937">
    <property type="entry name" value="sigma70-ECF"/>
    <property type="match status" value="1"/>
</dbReference>
<dbReference type="GO" id="GO:0016987">
    <property type="term" value="F:sigma factor activity"/>
    <property type="evidence" value="ECO:0007669"/>
    <property type="project" value="UniProtKB-KW"/>
</dbReference>
<keyword evidence="4" id="KW-0238">DNA-binding</keyword>
<evidence type="ECO:0000256" key="4">
    <source>
        <dbReference type="ARBA" id="ARBA00023125"/>
    </source>
</evidence>
<dbReference type="Pfam" id="PF04542">
    <property type="entry name" value="Sigma70_r2"/>
    <property type="match status" value="1"/>
</dbReference>
<dbReference type="RefSeq" id="WP_186812563.1">
    <property type="nucleotide sequence ID" value="NZ_BJWG01000002.1"/>
</dbReference>
<proteinExistence type="inferred from homology"/>
<dbReference type="Proteomes" id="UP000321720">
    <property type="component" value="Unassembled WGS sequence"/>
</dbReference>
<keyword evidence="10" id="KW-1185">Reference proteome</keyword>
<keyword evidence="3" id="KW-0731">Sigma factor</keyword>
<keyword evidence="2" id="KW-0805">Transcription regulation</keyword>
<evidence type="ECO:0000313" key="10">
    <source>
        <dbReference type="Proteomes" id="UP000321720"/>
    </source>
</evidence>
<organism evidence="9 10">
    <name type="scientific">Cellulomonas composti</name>
    <dbReference type="NCBI Taxonomy" id="266130"/>
    <lineage>
        <taxon>Bacteria</taxon>
        <taxon>Bacillati</taxon>
        <taxon>Actinomycetota</taxon>
        <taxon>Actinomycetes</taxon>
        <taxon>Micrococcales</taxon>
        <taxon>Cellulomonadaceae</taxon>
        <taxon>Cellulomonas</taxon>
    </lineage>
</organism>
<dbReference type="GO" id="GO:0003677">
    <property type="term" value="F:DNA binding"/>
    <property type="evidence" value="ECO:0007669"/>
    <property type="project" value="UniProtKB-KW"/>
</dbReference>
<dbReference type="SUPFAM" id="SSF88659">
    <property type="entry name" value="Sigma3 and sigma4 domains of RNA polymerase sigma factors"/>
    <property type="match status" value="1"/>
</dbReference>
<reference evidence="9 10" key="1">
    <citation type="submission" date="2019-07" db="EMBL/GenBank/DDBJ databases">
        <title>Whole genome shotgun sequence of Cellulomonas composti NBRC 100758.</title>
        <authorList>
            <person name="Hosoyama A."/>
            <person name="Uohara A."/>
            <person name="Ohji S."/>
            <person name="Ichikawa N."/>
        </authorList>
    </citation>
    <scope>NUCLEOTIDE SEQUENCE [LARGE SCALE GENOMIC DNA]</scope>
    <source>
        <strain evidence="9 10">NBRC 100758</strain>
    </source>
</reference>
<comment type="similarity">
    <text evidence="1">Belongs to the sigma-70 factor family. ECF subfamily.</text>
</comment>
<feature type="domain" description="Putative zinc-finger" evidence="8">
    <location>
        <begin position="200"/>
        <end position="234"/>
    </location>
</feature>
<dbReference type="PANTHER" id="PTHR43133">
    <property type="entry name" value="RNA POLYMERASE ECF-TYPE SIGMA FACTO"/>
    <property type="match status" value="1"/>
</dbReference>
<dbReference type="InterPro" id="IPR036388">
    <property type="entry name" value="WH-like_DNA-bd_sf"/>
</dbReference>
<gene>
    <name evidence="9" type="ORF">CCO02nite_06490</name>
</gene>
<evidence type="ECO:0000313" key="9">
    <source>
        <dbReference type="EMBL" id="GEL93991.1"/>
    </source>
</evidence>
<dbReference type="InterPro" id="IPR013325">
    <property type="entry name" value="RNA_pol_sigma_r2"/>
</dbReference>
<name>A0A511J7M2_9CELL</name>
<feature type="region of interest" description="Disordered" evidence="6">
    <location>
        <begin position="366"/>
        <end position="502"/>
    </location>
</feature>
<keyword evidence="5" id="KW-0804">Transcription</keyword>
<dbReference type="EMBL" id="BJWG01000002">
    <property type="protein sequence ID" value="GEL93991.1"/>
    <property type="molecule type" value="Genomic_DNA"/>
</dbReference>
<evidence type="ECO:0000259" key="8">
    <source>
        <dbReference type="Pfam" id="PF13490"/>
    </source>
</evidence>
<comment type="caution">
    <text evidence="9">The sequence shown here is derived from an EMBL/GenBank/DDBJ whole genome shotgun (WGS) entry which is preliminary data.</text>
</comment>
<feature type="domain" description="RNA polymerase sigma-70 region 2" evidence="7">
    <location>
        <begin position="32"/>
        <end position="91"/>
    </location>
</feature>
<dbReference type="Gene3D" id="1.10.10.1320">
    <property type="entry name" value="Anti-sigma factor, zinc-finger domain"/>
    <property type="match status" value="1"/>
</dbReference>
<evidence type="ECO:0000256" key="1">
    <source>
        <dbReference type="ARBA" id="ARBA00010641"/>
    </source>
</evidence>
<evidence type="ECO:0000256" key="6">
    <source>
        <dbReference type="SAM" id="MobiDB-lite"/>
    </source>
</evidence>
<sequence length="1344" mass="134472">MTAHTDVEDVVRSDAELIASARAGDPAGFAGLYERHAGAALVVARRYVDGDADAEDVVADSFTAVYGALGRGHGPDEAFRAYLFTVVRRVAAVRREGARRARPTDDVAELEAGTALAGTAEEPALAGFERGVVARAFHSLPQRWQAVLWHTEVEGLTPAEIAPILGLTANGVAALSYRAREGLRQAYLQQHLQDPLEQECRAFAGQLGSYVRGGLSARDTTKVEAHLDGCGDCRALVLELGDVNHGMRAVVAPLVLGLVGVGALSHALPVGGGLAAAGAWGAAAGGAGGAGGATLGQLGKEAGAGGAGGGAAAGAAAAGGAAGSSAASSVGGVAAFLASIPAGVVGVLAGTIVVAAVAVAVVTGLRSGSDDPDLGPVAATSSPSATTPGGEPSSSADPSAGPLPTNDPGDPTQGPTNAPIFDPGPGSDPSADPTSRPTAGPTAGPTAEPTSEPTTEPTTEPTSEPTTEPTIEPTVEPTIEPTVEPTVEPTTPPPAPADVSVELPSDGLALDAGSAGQELALTLRNSGDEPARSLVAELTTPTGVTVDSLTTGMSRAATAWGFLAADPGWSCTVADSQHARCTLDALPGGATSRLSVRVSIDESFDASGADVQLSVVGEDIDYQPEPIEVVVRPAPARIALAADQQVPTLVAGRPVTATIALRNAGGLPASAPTATVHLPAGVLWAGGETGDWTCATPPGDQVGVVGPQAEGADVTCARGELAARATAPLALTLVAPDPGELGSAELTVDVTPAGGRPALVVPFDVLRPARMTVTSPDSTLTVAGGRTSSLQLVVANDGDLSAQAANLDVTLPVGVTWTGAVGDGWACGVPVEEAREPLVRIQASDRLWCTGPELEPGATSSLVVSVTVDAGATGDLGDLVVRASARDADAGEHLALPVTGLAPVLALQNAGVALQADDTGQIAFAVAAAAPPEADAAKVRATVELPANLVADVKSAAWPSACVASGSESLRTVVCSWPVLAAGEVVEVLLPVRSQYVVPGAVEISATAAGVAEPVTTSAPVPGRSGGLATRFSTPAGSGWDVTEAGAPLLTCKAGTTTCTQALAGGADNNSQTMVALDEAPPEGPRASVPVSSSTKVSVPADRKIVFAGLYWSANRGAKDTWSGPTDVVLLRGPGAAYVPVTATGEPTTRTDSSDRLYYSSFADVTALVTKLGPGEWSVADAAVSAKRTDSDPTYYAGWSLVVVYSAPGDAQVTIYDGGLWVGTSAPPPAFHFAAPAGSLARFGVVGWEGDRGLTGDRLRLAGACTDATTDLTPLRGDGTTGSAANAFDSSATGWRWASSLGVDAKGFVPTRLPCDVDALTPMTTGDQYFVGAVTLRTQPAQER</sequence>
<dbReference type="Pfam" id="PF13490">
    <property type="entry name" value="zf-HC2"/>
    <property type="match status" value="1"/>
</dbReference>
<protein>
    <recommendedName>
        <fullName evidence="11">RNA polymerase sigma-70 region 2 domain-containing protein</fullName>
    </recommendedName>
</protein>
<dbReference type="SUPFAM" id="SSF88946">
    <property type="entry name" value="Sigma2 domain of RNA polymerase sigma factors"/>
    <property type="match status" value="1"/>
</dbReference>
<dbReference type="GO" id="GO:0006352">
    <property type="term" value="P:DNA-templated transcription initiation"/>
    <property type="evidence" value="ECO:0007669"/>
    <property type="project" value="InterPro"/>
</dbReference>
<feature type="compositionally biased region" description="Low complexity" evidence="6">
    <location>
        <begin position="423"/>
        <end position="489"/>
    </location>
</feature>
<evidence type="ECO:0000256" key="2">
    <source>
        <dbReference type="ARBA" id="ARBA00023015"/>
    </source>
</evidence>
<evidence type="ECO:0008006" key="11">
    <source>
        <dbReference type="Google" id="ProtNLM"/>
    </source>
</evidence>
<dbReference type="Gene3D" id="1.10.1740.10">
    <property type="match status" value="1"/>
</dbReference>
<dbReference type="InterPro" id="IPR013324">
    <property type="entry name" value="RNA_pol_sigma_r3/r4-like"/>
</dbReference>
<evidence type="ECO:0000256" key="5">
    <source>
        <dbReference type="ARBA" id="ARBA00023163"/>
    </source>
</evidence>
<accession>A0A511J7M2</accession>